<evidence type="ECO:0000256" key="2">
    <source>
        <dbReference type="ARBA" id="ARBA00006656"/>
    </source>
</evidence>
<feature type="chain" id="PRO_5043752371" description="TGF-beta family profile domain-containing protein" evidence="9">
    <location>
        <begin position="25"/>
        <end position="371"/>
    </location>
</feature>
<keyword evidence="6" id="KW-1015">Disulfide bond</keyword>
<dbReference type="PANTHER" id="PTHR11848:SF22">
    <property type="entry name" value="BONE MORPHOGENETIC PROTEIN 15"/>
    <property type="match status" value="1"/>
</dbReference>
<keyword evidence="7" id="KW-0325">Glycoprotein</keyword>
<proteinExistence type="inferred from homology"/>
<keyword evidence="12" id="KW-1185">Reference proteome</keyword>
<dbReference type="SMART" id="SM00204">
    <property type="entry name" value="TGFB"/>
    <property type="match status" value="1"/>
</dbReference>
<dbReference type="SUPFAM" id="SSF57501">
    <property type="entry name" value="Cystine-knot cytokines"/>
    <property type="match status" value="1"/>
</dbReference>
<evidence type="ECO:0000256" key="7">
    <source>
        <dbReference type="ARBA" id="ARBA00023180"/>
    </source>
</evidence>
<dbReference type="InterPro" id="IPR017948">
    <property type="entry name" value="TGFb_CS"/>
</dbReference>
<evidence type="ECO:0000256" key="9">
    <source>
        <dbReference type="SAM" id="SignalP"/>
    </source>
</evidence>
<dbReference type="InterPro" id="IPR029034">
    <property type="entry name" value="Cystine-knot_cytokine"/>
</dbReference>
<reference evidence="11" key="1">
    <citation type="thesis" date="2020" institute="ProQuest LLC" country="789 East Eisenhower Parkway, Ann Arbor, MI, USA">
        <title>Comparative Genomics and Chromosome Evolution.</title>
        <authorList>
            <person name="Mudd A.B."/>
        </authorList>
    </citation>
    <scope>NUCLEOTIDE SEQUENCE</scope>
    <source>
        <strain evidence="11">1538</strain>
        <tissue evidence="11">Blood</tissue>
    </source>
</reference>
<evidence type="ECO:0000313" key="11">
    <source>
        <dbReference type="EMBL" id="DBA21798.1"/>
    </source>
</evidence>
<dbReference type="EMBL" id="DYDO01000007">
    <property type="protein sequence ID" value="DBA21798.1"/>
    <property type="molecule type" value="Genomic_DNA"/>
</dbReference>
<evidence type="ECO:0000256" key="3">
    <source>
        <dbReference type="ARBA" id="ARBA00022525"/>
    </source>
</evidence>
<evidence type="ECO:0000256" key="5">
    <source>
        <dbReference type="ARBA" id="ARBA00023030"/>
    </source>
</evidence>
<dbReference type="Gene3D" id="2.10.90.10">
    <property type="entry name" value="Cystine-knot cytokines"/>
    <property type="match status" value="1"/>
</dbReference>
<organism evidence="11 12">
    <name type="scientific">Pyxicephalus adspersus</name>
    <name type="common">African bullfrog</name>
    <dbReference type="NCBI Taxonomy" id="30357"/>
    <lineage>
        <taxon>Eukaryota</taxon>
        <taxon>Metazoa</taxon>
        <taxon>Chordata</taxon>
        <taxon>Craniata</taxon>
        <taxon>Vertebrata</taxon>
        <taxon>Euteleostomi</taxon>
        <taxon>Amphibia</taxon>
        <taxon>Batrachia</taxon>
        <taxon>Anura</taxon>
        <taxon>Neobatrachia</taxon>
        <taxon>Ranoidea</taxon>
        <taxon>Pyxicephalidae</taxon>
        <taxon>Pyxicephalinae</taxon>
        <taxon>Pyxicephalus</taxon>
    </lineage>
</organism>
<dbReference type="GO" id="GO:0008083">
    <property type="term" value="F:growth factor activity"/>
    <property type="evidence" value="ECO:0007669"/>
    <property type="project" value="UniProtKB-KW"/>
</dbReference>
<dbReference type="Pfam" id="PF00019">
    <property type="entry name" value="TGF_beta"/>
    <property type="match status" value="1"/>
</dbReference>
<comment type="similarity">
    <text evidence="2 8">Belongs to the TGF-beta family.</text>
</comment>
<dbReference type="Proteomes" id="UP001181693">
    <property type="component" value="Unassembled WGS sequence"/>
</dbReference>
<dbReference type="CDD" id="cd19402">
    <property type="entry name" value="TGF_beta_GDF9B"/>
    <property type="match status" value="1"/>
</dbReference>
<dbReference type="InterPro" id="IPR015615">
    <property type="entry name" value="TGF-beta-rel"/>
</dbReference>
<evidence type="ECO:0000256" key="6">
    <source>
        <dbReference type="ARBA" id="ARBA00023157"/>
    </source>
</evidence>
<dbReference type="FunFam" id="2.10.90.10:FF:000012">
    <property type="entry name" value="Growth/differentiation factor 9 (Predicted)"/>
    <property type="match status" value="1"/>
</dbReference>
<keyword evidence="3" id="KW-0964">Secreted</keyword>
<name>A0AAV3A877_PYXAD</name>
<keyword evidence="5 8" id="KW-0339">Growth factor</keyword>
<evidence type="ECO:0000259" key="10">
    <source>
        <dbReference type="PROSITE" id="PS51362"/>
    </source>
</evidence>
<comment type="subcellular location">
    <subcellularLocation>
        <location evidence="1">Secreted</location>
    </subcellularLocation>
</comment>
<evidence type="ECO:0000313" key="12">
    <source>
        <dbReference type="Proteomes" id="UP001181693"/>
    </source>
</evidence>
<dbReference type="GO" id="GO:0005125">
    <property type="term" value="F:cytokine activity"/>
    <property type="evidence" value="ECO:0007669"/>
    <property type="project" value="TreeGrafter"/>
</dbReference>
<dbReference type="AlphaFoldDB" id="A0AAV3A877"/>
<feature type="signal peptide" evidence="9">
    <location>
        <begin position="1"/>
        <end position="24"/>
    </location>
</feature>
<feature type="domain" description="TGF-beta family profile" evidence="10">
    <location>
        <begin position="244"/>
        <end position="371"/>
    </location>
</feature>
<evidence type="ECO:0000256" key="1">
    <source>
        <dbReference type="ARBA" id="ARBA00004613"/>
    </source>
</evidence>
<gene>
    <name evidence="11" type="ORF">GDO54_018394</name>
</gene>
<dbReference type="PROSITE" id="PS00250">
    <property type="entry name" value="TGF_BETA_1"/>
    <property type="match status" value="1"/>
</dbReference>
<dbReference type="InterPro" id="IPR001839">
    <property type="entry name" value="TGF-b_C"/>
</dbReference>
<evidence type="ECO:0000256" key="4">
    <source>
        <dbReference type="ARBA" id="ARBA00022729"/>
    </source>
</evidence>
<dbReference type="PANTHER" id="PTHR11848">
    <property type="entry name" value="TGF-BETA FAMILY"/>
    <property type="match status" value="1"/>
</dbReference>
<dbReference type="GO" id="GO:0005615">
    <property type="term" value="C:extracellular space"/>
    <property type="evidence" value="ECO:0007669"/>
    <property type="project" value="TreeGrafter"/>
</dbReference>
<evidence type="ECO:0000256" key="8">
    <source>
        <dbReference type="RuleBase" id="RU000354"/>
    </source>
</evidence>
<comment type="caution">
    <text evidence="11">The sequence shown here is derived from an EMBL/GenBank/DDBJ whole genome shotgun (WGS) entry which is preliminary data.</text>
</comment>
<keyword evidence="4 9" id="KW-0732">Signal</keyword>
<dbReference type="PROSITE" id="PS51362">
    <property type="entry name" value="TGF_BETA_2"/>
    <property type="match status" value="1"/>
</dbReference>
<sequence length="371" mass="42395">MFPGSPWNLLFLWLLVGCLPAAEGRNKLGALVRCDALPLIKTLLDHGPPKPDAVAKHNLSLQHLHFMLMLYRRSADGDGRPKVGKLVGNAVRLVRPFHQMSIVMEGPWWIQDLTFNLHTMKAEELKKAALMHPRALHFKEKYYSCKMDLIPNISSKTRVPRGMHKWVETDLTSHVKPLVAHPNQVVHIRMSCRHTRKHPLILLAVSPNHIPFLLISFNYKGHSQSKEHMVTFPSGENKSIELVRKPRRAETVKIELPKIPKSSRQSRNRCLLHPFWVSFHQLGWDHWIIAPHRYNPGFCKGDCPQVLHSGYNSPNHAIIQNFISQVVDGNVPPPSCVPYSYDPISVLMIEPGGNILYKEYENMMAETCTCR</sequence>
<accession>A0AAV3A877</accession>
<protein>
    <recommendedName>
        <fullName evidence="10">TGF-beta family profile domain-containing protein</fullName>
    </recommendedName>
</protein>